<evidence type="ECO:0000259" key="1">
    <source>
        <dbReference type="PROSITE" id="PS50280"/>
    </source>
</evidence>
<protein>
    <submittedName>
        <fullName evidence="2">Histone-lysine N-methyltransferase SUV420H1</fullName>
    </submittedName>
</protein>
<dbReference type="EMBL" id="GGMR01016220">
    <property type="protein sequence ID" value="MBY28839.1"/>
    <property type="molecule type" value="Transcribed_RNA"/>
</dbReference>
<organism evidence="2">
    <name type="scientific">Schizaphis graminum</name>
    <name type="common">Green bug aphid</name>
    <dbReference type="NCBI Taxonomy" id="13262"/>
    <lineage>
        <taxon>Eukaryota</taxon>
        <taxon>Metazoa</taxon>
        <taxon>Ecdysozoa</taxon>
        <taxon>Arthropoda</taxon>
        <taxon>Hexapoda</taxon>
        <taxon>Insecta</taxon>
        <taxon>Pterygota</taxon>
        <taxon>Neoptera</taxon>
        <taxon>Paraneoptera</taxon>
        <taxon>Hemiptera</taxon>
        <taxon>Sternorrhyncha</taxon>
        <taxon>Aphidomorpha</taxon>
        <taxon>Aphidoidea</taxon>
        <taxon>Aphididae</taxon>
        <taxon>Aphidini</taxon>
        <taxon>Schizaphis</taxon>
    </lineage>
</organism>
<dbReference type="PANTHER" id="PTHR12977">
    <property type="entry name" value="SUPPRESSOR OF VARIEGATION 4-20-RELATED"/>
    <property type="match status" value="1"/>
</dbReference>
<dbReference type="InterPro" id="IPR039977">
    <property type="entry name" value="Suv4-20/Set9"/>
</dbReference>
<dbReference type="GO" id="GO:0042799">
    <property type="term" value="F:histone H4K20 methyltransferase activity"/>
    <property type="evidence" value="ECO:0007669"/>
    <property type="project" value="TreeGrafter"/>
</dbReference>
<dbReference type="Gene3D" id="2.170.270.10">
    <property type="entry name" value="SET domain"/>
    <property type="match status" value="1"/>
</dbReference>
<sequence length="226" mass="25911">MDIRDRALESKNVYPNYKIKIKYWYLLGVRLQPKESTITEIKLVMEMYGFPKNPSDTKWSYMDINFKGLPSTNVRRNLGCITNTHHVKRQKLSNTDESIYDYQGCSKIENVPHVEPEAEQSSTQGESSKIDNVIGVNDFSILRSTKSKIDLLSLGPAAYINHCCSFNTNWVADKFYPQVWCAKAIRDINPGEEITADYGKEYFGTNNVDCQCKCCNKRRVNNGLPQ</sequence>
<dbReference type="AlphaFoldDB" id="A0A2S2PHC6"/>
<name>A0A2S2PHC6_SCHGA</name>
<dbReference type="PROSITE" id="PS50280">
    <property type="entry name" value="SET"/>
    <property type="match status" value="1"/>
</dbReference>
<dbReference type="GO" id="GO:0005634">
    <property type="term" value="C:nucleus"/>
    <property type="evidence" value="ECO:0007669"/>
    <property type="project" value="TreeGrafter"/>
</dbReference>
<accession>A0A2S2PHC6</accession>
<dbReference type="InterPro" id="IPR046341">
    <property type="entry name" value="SET_dom_sf"/>
</dbReference>
<feature type="domain" description="SET" evidence="1">
    <location>
        <begin position="6"/>
        <end position="199"/>
    </location>
</feature>
<reference evidence="2" key="1">
    <citation type="submission" date="2018-04" db="EMBL/GenBank/DDBJ databases">
        <title>Transcriptome of Schizaphis graminum biotype I.</title>
        <authorList>
            <person name="Scully E.D."/>
            <person name="Geib S.M."/>
            <person name="Palmer N.A."/>
            <person name="Koch K."/>
            <person name="Bradshaw J."/>
            <person name="Heng-Moss T."/>
            <person name="Sarath G."/>
        </authorList>
    </citation>
    <scope>NUCLEOTIDE SEQUENCE</scope>
</reference>
<proteinExistence type="predicted"/>
<dbReference type="PANTHER" id="PTHR12977:SF4">
    <property type="entry name" value="HISTONE-LYSINE N-METHYLTRANSFERASE KMT5B"/>
    <property type="match status" value="1"/>
</dbReference>
<keyword evidence="2" id="KW-0489">Methyltransferase</keyword>
<gene>
    <name evidence="2" type="primary">SUV420H1_0</name>
    <name evidence="2" type="ORF">g.3147</name>
</gene>
<dbReference type="InterPro" id="IPR001214">
    <property type="entry name" value="SET_dom"/>
</dbReference>
<dbReference type="GO" id="GO:0032259">
    <property type="term" value="P:methylation"/>
    <property type="evidence" value="ECO:0007669"/>
    <property type="project" value="UniProtKB-KW"/>
</dbReference>
<dbReference type="SUPFAM" id="SSF82199">
    <property type="entry name" value="SET domain"/>
    <property type="match status" value="1"/>
</dbReference>
<evidence type="ECO:0000313" key="2">
    <source>
        <dbReference type="EMBL" id="MBY28839.1"/>
    </source>
</evidence>
<keyword evidence="2" id="KW-0808">Transferase</keyword>
<dbReference type="Pfam" id="PF00856">
    <property type="entry name" value="SET"/>
    <property type="match status" value="1"/>
</dbReference>